<keyword evidence="4" id="KW-1185">Reference proteome</keyword>
<dbReference type="PANTHER" id="PTHR33155:SF75">
    <property type="entry name" value="OS02G0750800 PROTEIN"/>
    <property type="match status" value="1"/>
</dbReference>
<gene>
    <name evidence="3" type="ORF">M569_04000</name>
</gene>
<evidence type="ECO:0000259" key="2">
    <source>
        <dbReference type="Pfam" id="PF11250"/>
    </source>
</evidence>
<sequence length="57" mass="6654">RTVVYPPPMLNLPRTMKKYATDDGRLIITEEKVERQEYFQATRSEGRLVLSLVNISE</sequence>
<dbReference type="EMBL" id="AUSU01001554">
    <property type="protein sequence ID" value="EPS70763.1"/>
    <property type="molecule type" value="Genomic_DNA"/>
</dbReference>
<organism evidence="3 4">
    <name type="scientific">Genlisea aurea</name>
    <dbReference type="NCBI Taxonomy" id="192259"/>
    <lineage>
        <taxon>Eukaryota</taxon>
        <taxon>Viridiplantae</taxon>
        <taxon>Streptophyta</taxon>
        <taxon>Embryophyta</taxon>
        <taxon>Tracheophyta</taxon>
        <taxon>Spermatophyta</taxon>
        <taxon>Magnoliopsida</taxon>
        <taxon>eudicotyledons</taxon>
        <taxon>Gunneridae</taxon>
        <taxon>Pentapetalae</taxon>
        <taxon>asterids</taxon>
        <taxon>lamiids</taxon>
        <taxon>Lamiales</taxon>
        <taxon>Lentibulariaceae</taxon>
        <taxon>Genlisea</taxon>
    </lineage>
</organism>
<dbReference type="Pfam" id="PF11250">
    <property type="entry name" value="FAF"/>
    <property type="match status" value="1"/>
</dbReference>
<comment type="caution">
    <text evidence="3">The sequence shown here is derived from an EMBL/GenBank/DDBJ whole genome shotgun (WGS) entry which is preliminary data.</text>
</comment>
<proteinExistence type="inferred from homology"/>
<dbReference type="PANTHER" id="PTHR33155">
    <property type="entry name" value="FANTASTIC FOUR-LIKE PROTEIN (DUF3049)"/>
    <property type="match status" value="1"/>
</dbReference>
<dbReference type="AlphaFoldDB" id="S8E4Q6"/>
<feature type="non-terminal residue" evidence="3">
    <location>
        <position position="1"/>
    </location>
</feature>
<evidence type="ECO:0000256" key="1">
    <source>
        <dbReference type="ARBA" id="ARBA00008690"/>
    </source>
</evidence>
<reference evidence="3 4" key="1">
    <citation type="journal article" date="2013" name="BMC Genomics">
        <title>The miniature genome of a carnivorous plant Genlisea aurea contains a low number of genes and short non-coding sequences.</title>
        <authorList>
            <person name="Leushkin E.V."/>
            <person name="Sutormin R.A."/>
            <person name="Nabieva E.R."/>
            <person name="Penin A.A."/>
            <person name="Kondrashov A.S."/>
            <person name="Logacheva M.D."/>
        </authorList>
    </citation>
    <scope>NUCLEOTIDE SEQUENCE [LARGE SCALE GENOMIC DNA]</scope>
</reference>
<dbReference type="InterPro" id="IPR021410">
    <property type="entry name" value="FAF"/>
</dbReference>
<dbReference type="Proteomes" id="UP000015453">
    <property type="component" value="Unassembled WGS sequence"/>
</dbReference>
<evidence type="ECO:0000313" key="4">
    <source>
        <dbReference type="Proteomes" id="UP000015453"/>
    </source>
</evidence>
<evidence type="ECO:0000313" key="3">
    <source>
        <dbReference type="EMBL" id="EPS70763.1"/>
    </source>
</evidence>
<feature type="non-terminal residue" evidence="3">
    <location>
        <position position="57"/>
    </location>
</feature>
<dbReference type="InterPro" id="IPR046431">
    <property type="entry name" value="FAF_dom"/>
</dbReference>
<accession>S8E4Q6</accession>
<dbReference type="OrthoDB" id="1928183at2759"/>
<name>S8E4Q6_9LAMI</name>
<comment type="similarity">
    <text evidence="1">Belongs to the fantastic four family.</text>
</comment>
<feature type="domain" description="FAF" evidence="2">
    <location>
        <begin position="5"/>
        <end position="52"/>
    </location>
</feature>
<protein>
    <recommendedName>
        <fullName evidence="2">FAF domain-containing protein</fullName>
    </recommendedName>
</protein>